<keyword evidence="1 4" id="KW-0378">Hydrolase</keyword>
<evidence type="ECO:0000259" key="3">
    <source>
        <dbReference type="Pfam" id="PF02449"/>
    </source>
</evidence>
<dbReference type="InterPro" id="IPR029062">
    <property type="entry name" value="Class_I_gatase-like"/>
</dbReference>
<keyword evidence="2" id="KW-0326">Glycosidase</keyword>
<dbReference type="GO" id="GO:0009341">
    <property type="term" value="C:beta-galactosidase complex"/>
    <property type="evidence" value="ECO:0007669"/>
    <property type="project" value="InterPro"/>
</dbReference>
<dbReference type="AlphaFoldDB" id="A0A2L1TVB9"/>
<proteinExistence type="predicted"/>
<accession>A0A2L1TVB9</accession>
<dbReference type="GO" id="GO:0004565">
    <property type="term" value="F:beta-galactosidase activity"/>
    <property type="evidence" value="ECO:0007669"/>
    <property type="project" value="InterPro"/>
</dbReference>
<name>A0A2L1TVB9_9BACL</name>
<reference evidence="4 7" key="2">
    <citation type="journal article" date="2020" name="Int. J. Med. Microbiol.">
        <title>Discovery of Paenibacillus larvae ERIC V: Phenotypic and genomic comparison to genotypes ERIC I-IV reveal different inventories of virulence factors which correlate with epidemiological prevalences of American Foulbrood.</title>
        <authorList>
            <person name="Beims H."/>
            <person name="Bunk B."/>
            <person name="Erler S."/>
            <person name="Mohr K.I."/>
            <person name="Sproer C."/>
            <person name="Pradella S."/>
            <person name="Gunther G."/>
            <person name="Rohde M."/>
            <person name="von der Ohe W."/>
            <person name="Steinert M."/>
        </authorList>
    </citation>
    <scope>NUCLEOTIDE SEQUENCE</scope>
    <source>
        <strain evidence="4">Eric_III</strain>
        <strain evidence="5">Eric_V</strain>
    </source>
</reference>
<dbReference type="Proteomes" id="UP000239833">
    <property type="component" value="Chromosome"/>
</dbReference>
<evidence type="ECO:0000313" key="5">
    <source>
        <dbReference type="EMBL" id="QHZ49532.1"/>
    </source>
</evidence>
<dbReference type="InterPro" id="IPR013529">
    <property type="entry name" value="Glyco_hydro_42_N"/>
</dbReference>
<evidence type="ECO:0000256" key="2">
    <source>
        <dbReference type="ARBA" id="ARBA00023295"/>
    </source>
</evidence>
<dbReference type="Proteomes" id="UP000464330">
    <property type="component" value="Chromosome"/>
</dbReference>
<dbReference type="GeneID" id="64217213"/>
<dbReference type="EMBL" id="CP019717">
    <property type="protein sequence ID" value="QHZ49532.1"/>
    <property type="molecule type" value="Genomic_DNA"/>
</dbReference>
<evidence type="ECO:0000313" key="6">
    <source>
        <dbReference type="Proteomes" id="UP000239833"/>
    </source>
</evidence>
<evidence type="ECO:0000313" key="7">
    <source>
        <dbReference type="Proteomes" id="UP000464330"/>
    </source>
</evidence>
<reference evidence="6" key="1">
    <citation type="submission" date="2017-02" db="EMBL/GenBank/DDBJ databases">
        <title>Delineation of Paenibacillus larvae strains originating from foulbrood outbreaks.</title>
        <authorList>
            <person name="Beims H."/>
            <person name="Bunk B."/>
            <person name="Sproeer C."/>
            <person name="Mohr K.I."/>
            <person name="Pradella S."/>
            <person name="Guenther G."/>
            <person name="Rohde M."/>
            <person name="von der Ohe W."/>
            <person name="Steinert M."/>
        </authorList>
    </citation>
    <scope>NUCLEOTIDE SEQUENCE [LARGE SCALE GENOMIC DNA]</scope>
    <source>
        <strain evidence="6">Eric_III</strain>
    </source>
</reference>
<dbReference type="CDD" id="cd03143">
    <property type="entry name" value="A4_beta-galactosidase_middle_domain"/>
    <property type="match status" value="1"/>
</dbReference>
<protein>
    <submittedName>
        <fullName evidence="4">Glycosyl hydrolase, family 5</fullName>
    </submittedName>
</protein>
<gene>
    <name evidence="4" type="ORF">ERICIII_00342</name>
    <name evidence="5" type="ORF">ERICV_00325</name>
</gene>
<dbReference type="SUPFAM" id="SSF51445">
    <property type="entry name" value="(Trans)glycosidases"/>
    <property type="match status" value="1"/>
</dbReference>
<dbReference type="InterPro" id="IPR017853">
    <property type="entry name" value="GH"/>
</dbReference>
<feature type="domain" description="Glycoside hydrolase family 42 N-terminal" evidence="3">
    <location>
        <begin position="518"/>
        <end position="645"/>
    </location>
</feature>
<dbReference type="Pfam" id="PF02449">
    <property type="entry name" value="Glyco_hydro_42"/>
    <property type="match status" value="1"/>
</dbReference>
<dbReference type="Gene3D" id="3.40.50.880">
    <property type="match status" value="1"/>
</dbReference>
<sequence>MNQPSKTILVFYDPSFPKTGADLSQDVLKTLQSGCRLVCADELAHALEETEGGTLVNLHAPYFPKDAWTFIHSYLKRGGGLLSIGGAPFKIPVYKEKGMWKQEAQQTSYHQHLRIHEAMPVDPSPIDHLEAVADIPLYEPYADSLTVKPAYSLILHVTQQSDVPHEGGTSGPMDAHIYPLVKGISKEGREVAAPVVLLENTKGAFAGSRWIFVNQALTEAFWEEKGAQAVMEWAAFCARGVTEMWLKPHFAVYDPGDKPKVKFQLQGLSRFCQANDRNDKWSFTFTFGKQGEAPFWTYQFEMDNSRELDFEHIRIPVQVESGQYDMTLKAESDRGEVRYLRQGIWGMDEQLLREGEYLTCDRDYFRKNGRPLPIIGMTYMTSDVARKFMFLPNVSVWDKDMAAMKKAGINMIRTGFWTSYRHISYMDGHPSEGVLRAIDAFILTAKKHDIEVCFNFFAFTPEMWEGSNPYLDPRSVEAQKRFIAAFVSRHKETKNLHWDLINEPSMFDHKREFLGPRSCQDPYEKAAYIEWLKRRHQGDIRKVQEAWGLTPDQLPDFDSVILPEPEEINFDIQDMLFGKKGSCWLDYSLFTMDMLNRWAEQLNETIRSIQPKQLITIGQDEALGAQRPSPFFYEQAMDYTTNHSWWLMDQLVWDGIFAKTPNKPNLIQETGIMYVETPDGRAKRSEIELRNILERKYAYSFSTGGAGAVQWLWNTNFYMDNINESNIGALRADGTEKPEANVSYDFGRFMEACRDLFEDRKLEDVVVVFPYSNDLSNRSFAVEATSRLTRVLAHEMNVHFRAMGEYQLDALKDQPAKLIVLPSAHNLSESAFAKLAEHIRQHGGTLLVTGPLGLTEYWQPAKRLQDALGERILANVLREEAIEVGGRVVPLAYGRRKIAKLNKEVAVDPATGLASKQIAQLHEVQLGQGRLLWCGLPVEMNDREEALHVLYSHVLEQCRVEPELTWHKGGGLAGIYGRKLSFREGALYIFVSEYAYNADIMVQDPATGRTYEFVLETERSVMFATDLTGKVQQVYRPDEVSIIFG</sequence>
<dbReference type="GO" id="GO:0005975">
    <property type="term" value="P:carbohydrate metabolic process"/>
    <property type="evidence" value="ECO:0007669"/>
    <property type="project" value="InterPro"/>
</dbReference>
<organism evidence="4 6">
    <name type="scientific">Paenibacillus larvae subsp. larvae</name>
    <dbReference type="NCBI Taxonomy" id="147375"/>
    <lineage>
        <taxon>Bacteria</taxon>
        <taxon>Bacillati</taxon>
        <taxon>Bacillota</taxon>
        <taxon>Bacilli</taxon>
        <taxon>Bacillales</taxon>
        <taxon>Paenibacillaceae</taxon>
        <taxon>Paenibacillus</taxon>
    </lineage>
</organism>
<dbReference type="EMBL" id="CP019655">
    <property type="protein sequence ID" value="AVF24584.1"/>
    <property type="molecule type" value="Genomic_DNA"/>
</dbReference>
<evidence type="ECO:0000313" key="4">
    <source>
        <dbReference type="EMBL" id="AVF24584.1"/>
    </source>
</evidence>
<dbReference type="RefSeq" id="WP_077996563.1">
    <property type="nucleotide sequence ID" value="NZ_CP019655.1"/>
</dbReference>
<dbReference type="Gene3D" id="3.20.20.80">
    <property type="entry name" value="Glycosidases"/>
    <property type="match status" value="1"/>
</dbReference>
<accession>A0A6C0QLD4</accession>
<evidence type="ECO:0000256" key="1">
    <source>
        <dbReference type="ARBA" id="ARBA00022801"/>
    </source>
</evidence>
<accession>A0A8B6WUX8</accession>